<dbReference type="EMBL" id="CP055156">
    <property type="protein sequence ID" value="QNF32075.1"/>
    <property type="molecule type" value="Genomic_DNA"/>
</dbReference>
<keyword evidence="1" id="KW-0812">Transmembrane</keyword>
<feature type="transmembrane region" description="Helical" evidence="1">
    <location>
        <begin position="324"/>
        <end position="341"/>
    </location>
</feature>
<feature type="transmembrane region" description="Helical" evidence="1">
    <location>
        <begin position="299"/>
        <end position="317"/>
    </location>
</feature>
<feature type="transmembrane region" description="Helical" evidence="1">
    <location>
        <begin position="39"/>
        <end position="60"/>
    </location>
</feature>
<organism evidence="3 4">
    <name type="scientific">Adhaeribacter swui</name>
    <dbReference type="NCBI Taxonomy" id="2086471"/>
    <lineage>
        <taxon>Bacteria</taxon>
        <taxon>Pseudomonadati</taxon>
        <taxon>Bacteroidota</taxon>
        <taxon>Cytophagia</taxon>
        <taxon>Cytophagales</taxon>
        <taxon>Hymenobacteraceae</taxon>
        <taxon>Adhaeribacter</taxon>
    </lineage>
</organism>
<feature type="transmembrane region" description="Helical" evidence="1">
    <location>
        <begin position="177"/>
        <end position="194"/>
    </location>
</feature>
<feature type="transmembrane region" description="Helical" evidence="1">
    <location>
        <begin position="72"/>
        <end position="91"/>
    </location>
</feature>
<dbReference type="KEGG" id="aswu:HUW51_04775"/>
<reference evidence="3 4" key="1">
    <citation type="journal article" date="2018" name="Int. J. Syst. Evol. Microbiol.">
        <title>Adhaeribacter swui sp. nov., isolated from wet mud.</title>
        <authorList>
            <person name="Kim D.U."/>
            <person name="Kim K.W."/>
            <person name="Kang M.S."/>
            <person name="Kim J.Y."/>
            <person name="Jang J.H."/>
            <person name="Kim M.K."/>
        </authorList>
    </citation>
    <scope>NUCLEOTIDE SEQUENCE [LARGE SCALE GENOMIC DNA]</scope>
    <source>
        <strain evidence="3 4">KCTC 52873</strain>
    </source>
</reference>
<keyword evidence="4" id="KW-1185">Reference proteome</keyword>
<feature type="transmembrane region" description="Helical" evidence="1">
    <location>
        <begin position="103"/>
        <end position="122"/>
    </location>
</feature>
<accession>A0A7G7G4J1</accession>
<dbReference type="Proteomes" id="UP000515237">
    <property type="component" value="Chromosome"/>
</dbReference>
<feature type="domain" description="DUF2157" evidence="2">
    <location>
        <begin position="10"/>
        <end position="150"/>
    </location>
</feature>
<proteinExistence type="predicted"/>
<evidence type="ECO:0000313" key="4">
    <source>
        <dbReference type="Proteomes" id="UP000515237"/>
    </source>
</evidence>
<keyword evidence="1" id="KW-1133">Transmembrane helix</keyword>
<feature type="transmembrane region" description="Helical" evidence="1">
    <location>
        <begin position="373"/>
        <end position="392"/>
    </location>
</feature>
<gene>
    <name evidence="3" type="ORF">HUW51_04775</name>
</gene>
<evidence type="ECO:0000256" key="1">
    <source>
        <dbReference type="SAM" id="Phobius"/>
    </source>
</evidence>
<sequence>MRLLKDLPELLDAEVITPETADRIRDYYKSKNTSSANPLLVVFGILGALLIGLGIILILAHNWDELSRITKTLLAFLPLLIGQVLCGYGLIKKQVGTAYRESAATFLFLAVGASIALVSQIYNIPGGTGTFLLTWMLLGLPLVYIMPSSVVSLLYICGITYYAAELGYWSYKSPPPYLYWLLLMGILSHYYQLYRRKPTGNFIIFHHWLIPASVTVALGTVAQKADELLFIAYFSLFGAFYLFGNLIFLKTQKLKNNGYKVIGALGTVALLLALSFNWFWESLIKQAFSVNQLINAPEFYASVLTSLAATGLFYAYLKNKPISRLQPIAPAFLLFIFLFLLGLFSPVAVVLVNIYILLIGVLIVKDGARQNHLGLLNLGLLLISALVICRFFDTDLSFVIRGILFVSVGLGFFLANYGLLKKRKNHEF</sequence>
<feature type="transmembrane region" description="Helical" evidence="1">
    <location>
        <begin position="261"/>
        <end position="279"/>
    </location>
</feature>
<feature type="transmembrane region" description="Helical" evidence="1">
    <location>
        <begin position="201"/>
        <end position="222"/>
    </location>
</feature>
<dbReference type="RefSeq" id="WP_185272856.1">
    <property type="nucleotide sequence ID" value="NZ_CP055156.1"/>
</dbReference>
<evidence type="ECO:0000313" key="3">
    <source>
        <dbReference type="EMBL" id="QNF32075.1"/>
    </source>
</evidence>
<dbReference type="AlphaFoldDB" id="A0A7G7G4J1"/>
<dbReference type="InterPro" id="IPR018677">
    <property type="entry name" value="DUF2157"/>
</dbReference>
<protein>
    <submittedName>
        <fullName evidence="3">DUF2157 domain-containing protein</fullName>
    </submittedName>
</protein>
<evidence type="ECO:0000259" key="2">
    <source>
        <dbReference type="Pfam" id="PF09925"/>
    </source>
</evidence>
<feature type="transmembrane region" description="Helical" evidence="1">
    <location>
        <begin position="398"/>
        <end position="420"/>
    </location>
</feature>
<keyword evidence="1" id="KW-0472">Membrane</keyword>
<feature type="transmembrane region" description="Helical" evidence="1">
    <location>
        <begin position="228"/>
        <end position="249"/>
    </location>
</feature>
<dbReference type="Pfam" id="PF09925">
    <property type="entry name" value="DUF2157"/>
    <property type="match status" value="1"/>
</dbReference>
<name>A0A7G7G4J1_9BACT</name>